<sequence>MNIDTPTIEKNVLTFDEACAFSGLSKSYLYKLTSTQKIPHYKPSGKLIYFDKTELEAWLLSNRISTSDELENKAQAYCMTNKIGGSK</sequence>
<name>A0A2V3PMG6_9BACT</name>
<organism evidence="2 3">
    <name type="scientific">Dysgonomonas alginatilytica</name>
    <dbReference type="NCBI Taxonomy" id="1605892"/>
    <lineage>
        <taxon>Bacteria</taxon>
        <taxon>Pseudomonadati</taxon>
        <taxon>Bacteroidota</taxon>
        <taxon>Bacteroidia</taxon>
        <taxon>Bacteroidales</taxon>
        <taxon>Dysgonomonadaceae</taxon>
        <taxon>Dysgonomonas</taxon>
    </lineage>
</organism>
<keyword evidence="3" id="KW-1185">Reference proteome</keyword>
<dbReference type="GO" id="GO:0003677">
    <property type="term" value="F:DNA binding"/>
    <property type="evidence" value="ECO:0007669"/>
    <property type="project" value="InterPro"/>
</dbReference>
<dbReference type="InterPro" id="IPR041657">
    <property type="entry name" value="HTH_17"/>
</dbReference>
<dbReference type="InterPro" id="IPR009061">
    <property type="entry name" value="DNA-bd_dom_put_sf"/>
</dbReference>
<dbReference type="InterPro" id="IPR010093">
    <property type="entry name" value="SinI_DNA-bd"/>
</dbReference>
<dbReference type="RefSeq" id="WP_110311616.1">
    <property type="nucleotide sequence ID" value="NZ_QICL01000022.1"/>
</dbReference>
<protein>
    <submittedName>
        <fullName evidence="2">Excisionase family DNA binding protein</fullName>
    </submittedName>
</protein>
<accession>A0A2V3PMG6</accession>
<evidence type="ECO:0000259" key="1">
    <source>
        <dbReference type="Pfam" id="PF12728"/>
    </source>
</evidence>
<dbReference type="Proteomes" id="UP000247973">
    <property type="component" value="Unassembled WGS sequence"/>
</dbReference>
<evidence type="ECO:0000313" key="3">
    <source>
        <dbReference type="Proteomes" id="UP000247973"/>
    </source>
</evidence>
<reference evidence="2 3" key="1">
    <citation type="submission" date="2018-03" db="EMBL/GenBank/DDBJ databases">
        <title>Genomic Encyclopedia of Archaeal and Bacterial Type Strains, Phase II (KMG-II): from individual species to whole genera.</title>
        <authorList>
            <person name="Goeker M."/>
        </authorList>
    </citation>
    <scope>NUCLEOTIDE SEQUENCE [LARGE SCALE GENOMIC DNA]</scope>
    <source>
        <strain evidence="2 3">DSM 100214</strain>
    </source>
</reference>
<dbReference type="Pfam" id="PF12728">
    <property type="entry name" value="HTH_17"/>
    <property type="match status" value="1"/>
</dbReference>
<dbReference type="AlphaFoldDB" id="A0A2V3PMG6"/>
<proteinExistence type="predicted"/>
<dbReference type="SUPFAM" id="SSF46955">
    <property type="entry name" value="Putative DNA-binding domain"/>
    <property type="match status" value="1"/>
</dbReference>
<dbReference type="OrthoDB" id="597977at2"/>
<evidence type="ECO:0000313" key="2">
    <source>
        <dbReference type="EMBL" id="PXV62068.1"/>
    </source>
</evidence>
<gene>
    <name evidence="2" type="ORF">CLV62_12221</name>
</gene>
<comment type="caution">
    <text evidence="2">The sequence shown here is derived from an EMBL/GenBank/DDBJ whole genome shotgun (WGS) entry which is preliminary data.</text>
</comment>
<feature type="domain" description="Helix-turn-helix" evidence="1">
    <location>
        <begin position="12"/>
        <end position="62"/>
    </location>
</feature>
<dbReference type="NCBIfam" id="TIGR01764">
    <property type="entry name" value="excise"/>
    <property type="match status" value="1"/>
</dbReference>
<dbReference type="EMBL" id="QICL01000022">
    <property type="protein sequence ID" value="PXV62068.1"/>
    <property type="molecule type" value="Genomic_DNA"/>
</dbReference>